<feature type="non-terminal residue" evidence="1">
    <location>
        <position position="89"/>
    </location>
</feature>
<protein>
    <submittedName>
        <fullName evidence="1">Uncharacterized protein</fullName>
    </submittedName>
</protein>
<keyword evidence="3" id="KW-1185">Reference proteome</keyword>
<dbReference type="HOGENOM" id="CLU_154301_0_0_1"/>
<dbReference type="Proteomes" id="UP000053647">
    <property type="component" value="Unassembled WGS sequence"/>
</dbReference>
<evidence type="ECO:0000313" key="3">
    <source>
        <dbReference type="Proteomes" id="UP000053647"/>
    </source>
</evidence>
<dbReference type="EMBL" id="KN819673">
    <property type="protein sequence ID" value="KIJ08222.1"/>
    <property type="molecule type" value="Genomic_DNA"/>
</dbReference>
<organism evidence="1 3">
    <name type="scientific">Paxillus involutus ATCC 200175</name>
    <dbReference type="NCBI Taxonomy" id="664439"/>
    <lineage>
        <taxon>Eukaryota</taxon>
        <taxon>Fungi</taxon>
        <taxon>Dikarya</taxon>
        <taxon>Basidiomycota</taxon>
        <taxon>Agaricomycotina</taxon>
        <taxon>Agaricomycetes</taxon>
        <taxon>Agaricomycetidae</taxon>
        <taxon>Boletales</taxon>
        <taxon>Paxilineae</taxon>
        <taxon>Paxillaceae</taxon>
        <taxon>Paxillus</taxon>
    </lineage>
</organism>
<feature type="non-terminal residue" evidence="1">
    <location>
        <position position="1"/>
    </location>
</feature>
<dbReference type="OrthoDB" id="2678661at2759"/>
<dbReference type="AlphaFoldDB" id="A0A0C9STG9"/>
<reference evidence="3" key="2">
    <citation type="submission" date="2015-01" db="EMBL/GenBank/DDBJ databases">
        <title>Evolutionary Origins and Diversification of the Mycorrhizal Mutualists.</title>
        <authorList>
            <consortium name="DOE Joint Genome Institute"/>
            <consortium name="Mycorrhizal Genomics Consortium"/>
            <person name="Kohler A."/>
            <person name="Kuo A."/>
            <person name="Nagy L.G."/>
            <person name="Floudas D."/>
            <person name="Copeland A."/>
            <person name="Barry K.W."/>
            <person name="Cichocki N."/>
            <person name="Veneault-Fourrey C."/>
            <person name="LaButti K."/>
            <person name="Lindquist E.A."/>
            <person name="Lipzen A."/>
            <person name="Lundell T."/>
            <person name="Morin E."/>
            <person name="Murat C."/>
            <person name="Riley R."/>
            <person name="Ohm R."/>
            <person name="Sun H."/>
            <person name="Tunlid A."/>
            <person name="Henrissat B."/>
            <person name="Grigoriev I.V."/>
            <person name="Hibbett D.S."/>
            <person name="Martin F."/>
        </authorList>
    </citation>
    <scope>NUCLEOTIDE SEQUENCE [LARGE SCALE GENOMIC DNA]</scope>
    <source>
        <strain evidence="2 3">ATCC 200175</strain>
    </source>
</reference>
<reference evidence="1" key="3">
    <citation type="submission" date="2015-02" db="EMBL/GenBank/DDBJ databases">
        <title>Evolutionary Origins and Diversification of the Mycorrhizal Mutualists.</title>
        <authorList>
            <consortium name="DOE Joint Genome Institute"/>
            <consortium name="Mycorrhizal Genomics Consortium"/>
            <person name="Kohler A."/>
            <person name="Kuo A."/>
            <person name="Nagy L.G."/>
            <person name="Floudas D."/>
            <person name="Copeland A."/>
            <person name="Barry K.W."/>
            <person name="Cichocki N."/>
            <person name="Veneault-Fourrey C."/>
            <person name="LaButti K."/>
            <person name="Lindquist E.A."/>
            <person name="Lipzen A."/>
            <person name="Lundell T."/>
            <person name="Morin E."/>
            <person name="Murat C."/>
            <person name="Riley R."/>
            <person name="Ohm R."/>
            <person name="Sun H."/>
            <person name="Tunlid A."/>
            <person name="Henrissat B."/>
            <person name="Grigoriev I.V."/>
            <person name="Hibbett D.S."/>
            <person name="Martin F."/>
        </authorList>
    </citation>
    <scope>NUCLEOTIDE SEQUENCE</scope>
    <source>
        <strain evidence="1 3">ATCC 200175</strain>
    </source>
</reference>
<name>A0A0C9STG9_PAXIN</name>
<sequence length="89" mass="10403">YLSWGDVECMQDYTIRYQRTALMISEELPSILKRLLSPPRNHDSHDVRAMGGRRYLEEFVIDCMQDIGVRELASLKPTIQRMKGDLSEE</sequence>
<accession>A0A0C9STG9</accession>
<evidence type="ECO:0000313" key="1">
    <source>
        <dbReference type="EMBL" id="KIJ05460.1"/>
    </source>
</evidence>
<dbReference type="EMBL" id="KN820963">
    <property type="protein sequence ID" value="KIJ05460.1"/>
    <property type="molecule type" value="Genomic_DNA"/>
</dbReference>
<reference evidence="1 3" key="1">
    <citation type="submission" date="2014-06" db="EMBL/GenBank/DDBJ databases">
        <authorList>
            <consortium name="DOE Joint Genome Institute"/>
            <person name="Kuo A."/>
            <person name="Kohler A."/>
            <person name="Nagy L.G."/>
            <person name="Floudas D."/>
            <person name="Copeland A."/>
            <person name="Barry K.W."/>
            <person name="Cichocki N."/>
            <person name="Veneault-Fourrey C."/>
            <person name="LaButti K."/>
            <person name="Lindquist E.A."/>
            <person name="Lipzen A."/>
            <person name="Lundell T."/>
            <person name="Morin E."/>
            <person name="Murat C."/>
            <person name="Sun H."/>
            <person name="Tunlid A."/>
            <person name="Henrissat B."/>
            <person name="Grigoriev I.V."/>
            <person name="Hibbett D.S."/>
            <person name="Martin F."/>
            <person name="Nordberg H.P."/>
            <person name="Cantor M.N."/>
            <person name="Hua S.X."/>
        </authorList>
    </citation>
    <scope>NUCLEOTIDE SEQUENCE [LARGE SCALE GENOMIC DNA]</scope>
    <source>
        <strain evidence="1 3">ATCC 200175</strain>
    </source>
</reference>
<gene>
    <name evidence="2" type="ORF">PAXINDRAFT_27102</name>
    <name evidence="1" type="ORF">PAXINDRAFT_29813</name>
</gene>
<proteinExistence type="predicted"/>
<evidence type="ECO:0000313" key="2">
    <source>
        <dbReference type="EMBL" id="KIJ08222.1"/>
    </source>
</evidence>